<proteinExistence type="predicted"/>
<protein>
    <submittedName>
        <fullName evidence="1">Uncharacterized protein</fullName>
    </submittedName>
</protein>
<accession>A0A383CUR9</accession>
<dbReference type="AlphaFoldDB" id="A0A383CUR9"/>
<feature type="non-terminal residue" evidence="1">
    <location>
        <position position="1"/>
    </location>
</feature>
<dbReference type="EMBL" id="UINC01211464">
    <property type="protein sequence ID" value="SVE35368.1"/>
    <property type="molecule type" value="Genomic_DNA"/>
</dbReference>
<gene>
    <name evidence="1" type="ORF">METZ01_LOCUS488222</name>
</gene>
<organism evidence="1">
    <name type="scientific">marine metagenome</name>
    <dbReference type="NCBI Taxonomy" id="408172"/>
    <lineage>
        <taxon>unclassified sequences</taxon>
        <taxon>metagenomes</taxon>
        <taxon>ecological metagenomes</taxon>
    </lineage>
</organism>
<sequence>QRKEICVFYDKKQVFFSFVSYEHFLLKKTDR</sequence>
<reference evidence="1" key="1">
    <citation type="submission" date="2018-05" db="EMBL/GenBank/DDBJ databases">
        <authorList>
            <person name="Lanie J.A."/>
            <person name="Ng W.-L."/>
            <person name="Kazmierczak K.M."/>
            <person name="Andrzejewski T.M."/>
            <person name="Davidsen T.M."/>
            <person name="Wayne K.J."/>
            <person name="Tettelin H."/>
            <person name="Glass J.I."/>
            <person name="Rusch D."/>
            <person name="Podicherti R."/>
            <person name="Tsui H.-C.T."/>
            <person name="Winkler M.E."/>
        </authorList>
    </citation>
    <scope>NUCLEOTIDE SEQUENCE</scope>
</reference>
<evidence type="ECO:0000313" key="1">
    <source>
        <dbReference type="EMBL" id="SVE35368.1"/>
    </source>
</evidence>
<name>A0A383CUR9_9ZZZZ</name>